<feature type="non-terminal residue" evidence="1">
    <location>
        <position position="195"/>
    </location>
</feature>
<evidence type="ECO:0000313" key="1">
    <source>
        <dbReference type="EMBL" id="KAL3885555.1"/>
    </source>
</evidence>
<name>A0ABD3XIJ2_SINWO</name>
<feature type="non-terminal residue" evidence="1">
    <location>
        <position position="1"/>
    </location>
</feature>
<accession>A0ABD3XIJ2</accession>
<proteinExistence type="predicted"/>
<comment type="caution">
    <text evidence="1">The sequence shown here is derived from an EMBL/GenBank/DDBJ whole genome shotgun (WGS) entry which is preliminary data.</text>
</comment>
<dbReference type="Gene3D" id="2.60.40.10">
    <property type="entry name" value="Immunoglobulins"/>
    <property type="match status" value="1"/>
</dbReference>
<evidence type="ECO:0000313" key="2">
    <source>
        <dbReference type="Proteomes" id="UP001634394"/>
    </source>
</evidence>
<organism evidence="1 2">
    <name type="scientific">Sinanodonta woodiana</name>
    <name type="common">Chinese pond mussel</name>
    <name type="synonym">Anodonta woodiana</name>
    <dbReference type="NCBI Taxonomy" id="1069815"/>
    <lineage>
        <taxon>Eukaryota</taxon>
        <taxon>Metazoa</taxon>
        <taxon>Spiralia</taxon>
        <taxon>Lophotrochozoa</taxon>
        <taxon>Mollusca</taxon>
        <taxon>Bivalvia</taxon>
        <taxon>Autobranchia</taxon>
        <taxon>Heteroconchia</taxon>
        <taxon>Palaeoheterodonta</taxon>
        <taxon>Unionida</taxon>
        <taxon>Unionoidea</taxon>
        <taxon>Unionidae</taxon>
        <taxon>Unioninae</taxon>
        <taxon>Sinanodonta</taxon>
    </lineage>
</organism>
<gene>
    <name evidence="1" type="ORF">ACJMK2_025606</name>
</gene>
<dbReference type="AlphaFoldDB" id="A0ABD3XIJ2"/>
<dbReference type="InterPro" id="IPR036179">
    <property type="entry name" value="Ig-like_dom_sf"/>
</dbReference>
<dbReference type="InterPro" id="IPR013783">
    <property type="entry name" value="Ig-like_fold"/>
</dbReference>
<protein>
    <recommendedName>
        <fullName evidence="3">Ig-like domain-containing protein</fullName>
    </recommendedName>
</protein>
<dbReference type="SUPFAM" id="SSF48726">
    <property type="entry name" value="Immunoglobulin"/>
    <property type="match status" value="1"/>
</dbReference>
<evidence type="ECO:0008006" key="3">
    <source>
        <dbReference type="Google" id="ProtNLM"/>
    </source>
</evidence>
<reference evidence="1 2" key="1">
    <citation type="submission" date="2024-11" db="EMBL/GenBank/DDBJ databases">
        <title>Chromosome-level genome assembly of the freshwater bivalve Anodonta woodiana.</title>
        <authorList>
            <person name="Chen X."/>
        </authorList>
    </citation>
    <scope>NUCLEOTIDE SEQUENCE [LARGE SCALE GENOMIC DNA]</scope>
    <source>
        <strain evidence="1">MN2024</strain>
        <tissue evidence="1">Gills</tissue>
    </source>
</reference>
<dbReference type="Proteomes" id="UP001634394">
    <property type="component" value="Unassembled WGS sequence"/>
</dbReference>
<dbReference type="EMBL" id="JBJQND010000002">
    <property type="protein sequence ID" value="KAL3885555.1"/>
    <property type="molecule type" value="Genomic_DNA"/>
</dbReference>
<keyword evidence="2" id="KW-1185">Reference proteome</keyword>
<sequence>SVAGISLKTVCPGDSVQVYHDIDFDRCNSYVVLKINGKRDAEIASWSLRNCTQHATLAKEYKDRVFLDQNGTITIHNLTHFDQGTYVVLSKKDTLPSIKEIQIYVMSAPNNDCKPTIYRSGNTLVASLKDGGCGIPVPSLYWKGYGGFPNTNEPILTITPGTESRTYYACIQSPALQCAKTQMSLDNCSPFIIEG</sequence>